<dbReference type="AlphaFoldDB" id="A0A399SYJ1"/>
<accession>A0A399SYJ1</accession>
<dbReference type="Pfam" id="PF00583">
    <property type="entry name" value="Acetyltransf_1"/>
    <property type="match status" value="1"/>
</dbReference>
<evidence type="ECO:0000313" key="2">
    <source>
        <dbReference type="EMBL" id="RIJ47759.1"/>
    </source>
</evidence>
<keyword evidence="2" id="KW-0808">Transferase</keyword>
<organism evidence="2 3">
    <name type="scientific">Maribellus luteus</name>
    <dbReference type="NCBI Taxonomy" id="2305463"/>
    <lineage>
        <taxon>Bacteria</taxon>
        <taxon>Pseudomonadati</taxon>
        <taxon>Bacteroidota</taxon>
        <taxon>Bacteroidia</taxon>
        <taxon>Marinilabiliales</taxon>
        <taxon>Prolixibacteraceae</taxon>
        <taxon>Maribellus</taxon>
    </lineage>
</organism>
<proteinExistence type="predicted"/>
<name>A0A399SYJ1_9BACT</name>
<keyword evidence="3" id="KW-1185">Reference proteome</keyword>
<dbReference type="GO" id="GO:0008080">
    <property type="term" value="F:N-acetyltransferase activity"/>
    <property type="evidence" value="ECO:0007669"/>
    <property type="project" value="InterPro"/>
</dbReference>
<protein>
    <submittedName>
        <fullName evidence="2">Putative beta-lysine N-acetyltransferase</fullName>
    </submittedName>
</protein>
<dbReference type="SUPFAM" id="SSF55729">
    <property type="entry name" value="Acyl-CoA N-acyltransferases (Nat)"/>
    <property type="match status" value="1"/>
</dbReference>
<gene>
    <name evidence="2" type="primary">ablB</name>
    <name evidence="2" type="ORF">D1614_13210</name>
</gene>
<dbReference type="NCBIfam" id="TIGR03827">
    <property type="entry name" value="GNAT_ablB"/>
    <property type="match status" value="1"/>
</dbReference>
<comment type="caution">
    <text evidence="2">The sequence shown here is derived from an EMBL/GenBank/DDBJ whole genome shotgun (WGS) entry which is preliminary data.</text>
</comment>
<dbReference type="InterPro" id="IPR022525">
    <property type="entry name" value="GNAT_AblB"/>
</dbReference>
<reference evidence="2 3" key="1">
    <citation type="submission" date="2018-08" db="EMBL/GenBank/DDBJ databases">
        <title>Pallidiluteibacterium maritimus gen. nov., sp. nov., isolated from coastal sediment.</title>
        <authorList>
            <person name="Zhou L.Y."/>
        </authorList>
    </citation>
    <scope>NUCLEOTIDE SEQUENCE [LARGE SCALE GENOMIC DNA]</scope>
    <source>
        <strain evidence="2 3">XSD2</strain>
    </source>
</reference>
<evidence type="ECO:0000313" key="3">
    <source>
        <dbReference type="Proteomes" id="UP000265926"/>
    </source>
</evidence>
<dbReference type="InterPro" id="IPR000182">
    <property type="entry name" value="GNAT_dom"/>
</dbReference>
<evidence type="ECO:0000259" key="1">
    <source>
        <dbReference type="PROSITE" id="PS51186"/>
    </source>
</evidence>
<dbReference type="Proteomes" id="UP000265926">
    <property type="component" value="Unassembled WGS sequence"/>
</dbReference>
<dbReference type="InterPro" id="IPR016181">
    <property type="entry name" value="Acyl_CoA_acyltransferase"/>
</dbReference>
<dbReference type="CDD" id="cd04301">
    <property type="entry name" value="NAT_SF"/>
    <property type="match status" value="1"/>
</dbReference>
<dbReference type="OrthoDB" id="9790652at2"/>
<feature type="domain" description="N-acetyltransferase" evidence="1">
    <location>
        <begin position="124"/>
        <end position="270"/>
    </location>
</feature>
<dbReference type="PROSITE" id="PS51186">
    <property type="entry name" value="GNAT"/>
    <property type="match status" value="1"/>
</dbReference>
<sequence length="274" mass="31509">MEKIGTGTWIQHGDLNKRVYLMKLAKQDCPQIIQEINELANRKQYSKIFCKVPQSMAPYFTANGFIVEAQIPRFFSHSETVFFMSKFPDPDRLLSIETQQLNQLSSLLRETKAIDKETLGENNYIVKMLKENDCKNISSVYERVFESYPFPIHDPDYILQTMNNAVRYFGIEHKGKLIALASAEMDRQAQNAEMTDFATLPDFRGKGLALKLLASMEEQMKQEDVKTLYTIARLNSAGMNKTFLRLGYSYCGTSLKNTNISGKIESMNIYYKHV</sequence>
<dbReference type="EMBL" id="QWGR01000007">
    <property type="protein sequence ID" value="RIJ47759.1"/>
    <property type="molecule type" value="Genomic_DNA"/>
</dbReference>
<dbReference type="Gene3D" id="3.40.630.30">
    <property type="match status" value="1"/>
</dbReference>